<sequence>MIPSKSSQKTSQMTKEGSFRLKTAETKTRFSAEAPSSKENDVITTSGGVEGREMDYPFPRSDRQLPILDISNPKHEAAIKLQKVYKSFRTRRKLADCAVLIEQSWWKLLDFAELKRSSISFFDIEKHETAISRWSRARTRAAKVGKGLSKNGKAQKLALQHWLEAIDPRHRYGHNLHFYYVKWLHSQSKEPFFYWLDIGEGREVNIVEKCPRSKLQQQCIKYLGPMERKAYEVIVENGKLLYKQSGEFLDTTGEPKGAKWIFVLSTSMTLYVGQKKKGSFQHSSFLAGGATSAAGRIVVEQGILKAVWPHSGHYRPTPENFQDFLTFLRGNHVDLADVKMDPSDEEEESLSKQSSVFLRSISSEEDLSEKTNSETEQIDGEDKSSEKTNSAEEEEDHPTSEQPPQLLPHDSLHGKLPDLLIPDKGDLFEKLKLENQAIELRTDVIGSKSPLDGYETSEDQMVSEQYLSDEEDEETKESIPEESILKRINSHKRMNSFQLGKQLSCKWTTGAGPRIGCLRDYPSKLQFHALQQVNLSPRSAGHFRSNSTRESIPNSFSGEIHIRKTSFSGELPRIRHYTPQSSPLCKGASTARAAAKRS</sequence>
<organism evidence="1 2">
    <name type="scientific">Vaccinium darrowii</name>
    <dbReference type="NCBI Taxonomy" id="229202"/>
    <lineage>
        <taxon>Eukaryota</taxon>
        <taxon>Viridiplantae</taxon>
        <taxon>Streptophyta</taxon>
        <taxon>Embryophyta</taxon>
        <taxon>Tracheophyta</taxon>
        <taxon>Spermatophyta</taxon>
        <taxon>Magnoliopsida</taxon>
        <taxon>eudicotyledons</taxon>
        <taxon>Gunneridae</taxon>
        <taxon>Pentapetalae</taxon>
        <taxon>asterids</taxon>
        <taxon>Ericales</taxon>
        <taxon>Ericaceae</taxon>
        <taxon>Vaccinioideae</taxon>
        <taxon>Vaccinieae</taxon>
        <taxon>Vaccinium</taxon>
    </lineage>
</organism>
<reference evidence="1 2" key="1">
    <citation type="journal article" date="2021" name="Hortic Res">
        <title>High-quality reference genome and annotation aids understanding of berry development for evergreen blueberry (Vaccinium darrowii).</title>
        <authorList>
            <person name="Yu J."/>
            <person name="Hulse-Kemp A.M."/>
            <person name="Babiker E."/>
            <person name="Staton M."/>
        </authorList>
    </citation>
    <scope>NUCLEOTIDE SEQUENCE [LARGE SCALE GENOMIC DNA]</scope>
    <source>
        <strain evidence="2">cv. NJ 8807/NJ 8810</strain>
        <tissue evidence="1">Young leaf</tissue>
    </source>
</reference>
<name>A0ACB7XCQ0_9ERIC</name>
<accession>A0ACB7XCQ0</accession>
<keyword evidence="2" id="KW-1185">Reference proteome</keyword>
<protein>
    <submittedName>
        <fullName evidence="1">Uncharacterized protein</fullName>
    </submittedName>
</protein>
<evidence type="ECO:0000313" key="2">
    <source>
        <dbReference type="Proteomes" id="UP000828048"/>
    </source>
</evidence>
<comment type="caution">
    <text evidence="1">The sequence shown here is derived from an EMBL/GenBank/DDBJ whole genome shotgun (WGS) entry which is preliminary data.</text>
</comment>
<gene>
    <name evidence="1" type="ORF">Vadar_025149</name>
</gene>
<dbReference type="EMBL" id="CM037156">
    <property type="protein sequence ID" value="KAH7838336.1"/>
    <property type="molecule type" value="Genomic_DNA"/>
</dbReference>
<evidence type="ECO:0000313" key="1">
    <source>
        <dbReference type="EMBL" id="KAH7838336.1"/>
    </source>
</evidence>
<proteinExistence type="predicted"/>
<dbReference type="Proteomes" id="UP000828048">
    <property type="component" value="Chromosome 6"/>
</dbReference>